<evidence type="ECO:0000256" key="5">
    <source>
        <dbReference type="ARBA" id="ARBA00023002"/>
    </source>
</evidence>
<dbReference type="PANTHER" id="PTHR21089">
    <property type="entry name" value="SHIKIMATE DEHYDROGENASE"/>
    <property type="match status" value="1"/>
</dbReference>
<evidence type="ECO:0000256" key="4">
    <source>
        <dbReference type="ARBA" id="ARBA00022857"/>
    </source>
</evidence>
<dbReference type="Pfam" id="PF01488">
    <property type="entry name" value="Shikimate_DH"/>
    <property type="match status" value="1"/>
</dbReference>
<evidence type="ECO:0000313" key="12">
    <source>
        <dbReference type="EMBL" id="PUE58440.1"/>
    </source>
</evidence>
<dbReference type="GO" id="GO:0005829">
    <property type="term" value="C:cytosol"/>
    <property type="evidence" value="ECO:0007669"/>
    <property type="project" value="TreeGrafter"/>
</dbReference>
<dbReference type="GO" id="GO:0008652">
    <property type="term" value="P:amino acid biosynthetic process"/>
    <property type="evidence" value="ECO:0007669"/>
    <property type="project" value="UniProtKB-KW"/>
</dbReference>
<dbReference type="GO" id="GO:0009073">
    <property type="term" value="P:aromatic amino acid family biosynthetic process"/>
    <property type="evidence" value="ECO:0007669"/>
    <property type="project" value="UniProtKB-KW"/>
</dbReference>
<feature type="domain" description="Quinate/shikimate 5-dehydrogenase/glutamyl-tRNA reductase" evidence="9">
    <location>
        <begin position="129"/>
        <end position="196"/>
    </location>
</feature>
<feature type="binding site" evidence="8">
    <location>
        <position position="65"/>
    </location>
    <ligand>
        <name>shikimate</name>
        <dbReference type="ChEBI" id="CHEBI:36208"/>
    </ligand>
</feature>
<dbReference type="Gene3D" id="3.40.50.720">
    <property type="entry name" value="NAD(P)-binding Rossmann-like Domain"/>
    <property type="match status" value="1"/>
</dbReference>
<accession>A0A315EKL3</accession>
<evidence type="ECO:0000256" key="7">
    <source>
        <dbReference type="ARBA" id="ARBA00049442"/>
    </source>
</evidence>
<keyword evidence="5 8" id="KW-0560">Oxidoreductase</keyword>
<dbReference type="Pfam" id="PF08501">
    <property type="entry name" value="Shikimate_dh_N"/>
    <property type="match status" value="1"/>
</dbReference>
<evidence type="ECO:0000256" key="8">
    <source>
        <dbReference type="HAMAP-Rule" id="MF_00222"/>
    </source>
</evidence>
<feature type="binding site" evidence="8">
    <location>
        <position position="90"/>
    </location>
    <ligand>
        <name>shikimate</name>
        <dbReference type="ChEBI" id="CHEBI:36208"/>
    </ligand>
</feature>
<feature type="domain" description="SDH C-terminal" evidence="11">
    <location>
        <begin position="244"/>
        <end position="266"/>
    </location>
</feature>
<dbReference type="InterPro" id="IPR036291">
    <property type="entry name" value="NAD(P)-bd_dom_sf"/>
</dbReference>
<feature type="binding site" evidence="8">
    <location>
        <position position="244"/>
    </location>
    <ligand>
        <name>NADP(+)</name>
        <dbReference type="ChEBI" id="CHEBI:58349"/>
    </ligand>
</feature>
<gene>
    <name evidence="8" type="primary">aroE</name>
    <name evidence="12" type="ORF">B9Z44_01805</name>
</gene>
<feature type="binding site" evidence="8">
    <location>
        <begin position="156"/>
        <end position="161"/>
    </location>
    <ligand>
        <name>NADP(+)</name>
        <dbReference type="ChEBI" id="CHEBI:58349"/>
    </ligand>
</feature>
<dbReference type="RefSeq" id="WP_108401546.1">
    <property type="nucleotide sequence ID" value="NZ_NESP01000001.1"/>
</dbReference>
<feature type="binding site" evidence="8">
    <location>
        <begin position="18"/>
        <end position="20"/>
    </location>
    <ligand>
        <name>shikimate</name>
        <dbReference type="ChEBI" id="CHEBI:36208"/>
    </ligand>
</feature>
<dbReference type="Gene3D" id="3.40.50.10860">
    <property type="entry name" value="Leucine Dehydrogenase, chain A, domain 1"/>
    <property type="match status" value="1"/>
</dbReference>
<evidence type="ECO:0000256" key="6">
    <source>
        <dbReference type="ARBA" id="ARBA00023141"/>
    </source>
</evidence>
<feature type="binding site" evidence="8">
    <location>
        <position position="106"/>
    </location>
    <ligand>
        <name>shikimate</name>
        <dbReference type="ChEBI" id="CHEBI:36208"/>
    </ligand>
</feature>
<proteinExistence type="inferred from homology"/>
<comment type="caution">
    <text evidence="8">Lacks conserved residue(s) required for the propagation of feature annotation.</text>
</comment>
<protein>
    <recommendedName>
        <fullName evidence="2 8">Shikimate dehydrogenase (NADP(+))</fullName>
        <shortName evidence="8">SDH</shortName>
        <ecNumber evidence="2 8">1.1.1.25</ecNumber>
    </recommendedName>
</protein>
<comment type="function">
    <text evidence="8">Involved in the biosynthesis of the chorismate, which leads to the biosynthesis of aromatic amino acids. Catalyzes the reversible NADPH linked reduction of 3-dehydroshikimate (DHSA) to yield shikimate (SA).</text>
</comment>
<evidence type="ECO:0000313" key="13">
    <source>
        <dbReference type="Proteomes" id="UP000251341"/>
    </source>
</evidence>
<dbReference type="InterPro" id="IPR011342">
    <property type="entry name" value="Shikimate_DH"/>
</dbReference>
<evidence type="ECO:0000256" key="3">
    <source>
        <dbReference type="ARBA" id="ARBA00022605"/>
    </source>
</evidence>
<dbReference type="GO" id="GO:0050661">
    <property type="term" value="F:NADP binding"/>
    <property type="evidence" value="ECO:0007669"/>
    <property type="project" value="InterPro"/>
</dbReference>
<dbReference type="Pfam" id="PF18317">
    <property type="entry name" value="SDH_C"/>
    <property type="match status" value="1"/>
</dbReference>
<dbReference type="EC" id="1.1.1.25" evidence="2 8"/>
<dbReference type="SUPFAM" id="SSF51735">
    <property type="entry name" value="NAD(P)-binding Rossmann-fold domains"/>
    <property type="match status" value="1"/>
</dbReference>
<dbReference type="InterPro" id="IPR022893">
    <property type="entry name" value="Shikimate_DH_fam"/>
</dbReference>
<dbReference type="EMBL" id="NESP01000001">
    <property type="protein sequence ID" value="PUE58440.1"/>
    <property type="molecule type" value="Genomic_DNA"/>
</dbReference>
<sequence>MNNTFTMAGVMGWPVAHSRSPAIHNHWIRQYNLNGAYGLFPVNPNHLEAAIRGIQALGLAGCNITIPHKVEAMKFMDWVDPLAQRMGAINTIVVQPDGALHGFNNDGFGFLESLHEAQPGWHAGAGPTVILGAGGAARAIVVSLMDAGATEIRLLNRTRSKADELAQEFGTPVAAYDWSERHEALTGAALLINTTNQGMHGQPALDIELTQLPTTALVSDAIYIPLETSLLATARLRGNTTVNGLGMLLHQARPAFRAWFGVMPEVTPELHQAIIKTF</sequence>
<evidence type="ECO:0000256" key="1">
    <source>
        <dbReference type="ARBA" id="ARBA00004871"/>
    </source>
</evidence>
<organism evidence="12 13">
    <name type="scientific">Limnohabitans curvus</name>
    <dbReference type="NCBI Taxonomy" id="323423"/>
    <lineage>
        <taxon>Bacteria</taxon>
        <taxon>Pseudomonadati</taxon>
        <taxon>Pseudomonadota</taxon>
        <taxon>Betaproteobacteria</taxon>
        <taxon>Burkholderiales</taxon>
        <taxon>Comamonadaceae</taxon>
        <taxon>Limnohabitans</taxon>
    </lineage>
</organism>
<dbReference type="PANTHER" id="PTHR21089:SF1">
    <property type="entry name" value="BIFUNCTIONAL 3-DEHYDROQUINATE DEHYDRATASE_SHIKIMATE DEHYDROGENASE, CHLOROPLASTIC"/>
    <property type="match status" value="1"/>
</dbReference>
<dbReference type="InterPro" id="IPR006151">
    <property type="entry name" value="Shikm_DH/Glu-tRNA_Rdtase"/>
</dbReference>
<comment type="catalytic activity">
    <reaction evidence="7 8">
        <text>shikimate + NADP(+) = 3-dehydroshikimate + NADPH + H(+)</text>
        <dbReference type="Rhea" id="RHEA:17737"/>
        <dbReference type="ChEBI" id="CHEBI:15378"/>
        <dbReference type="ChEBI" id="CHEBI:16630"/>
        <dbReference type="ChEBI" id="CHEBI:36208"/>
        <dbReference type="ChEBI" id="CHEBI:57783"/>
        <dbReference type="ChEBI" id="CHEBI:58349"/>
        <dbReference type="EC" id="1.1.1.25"/>
    </reaction>
</comment>
<dbReference type="InterPro" id="IPR046346">
    <property type="entry name" value="Aminoacid_DH-like_N_sf"/>
</dbReference>
<dbReference type="InterPro" id="IPR041121">
    <property type="entry name" value="SDH_C"/>
</dbReference>
<comment type="caution">
    <text evidence="12">The sequence shown here is derived from an EMBL/GenBank/DDBJ whole genome shotgun (WGS) entry which is preliminary data.</text>
</comment>
<dbReference type="SUPFAM" id="SSF53223">
    <property type="entry name" value="Aminoacid dehydrogenase-like, N-terminal domain"/>
    <property type="match status" value="1"/>
</dbReference>
<keyword evidence="4 8" id="KW-0521">NADP</keyword>
<dbReference type="Proteomes" id="UP000251341">
    <property type="component" value="Unassembled WGS sequence"/>
</dbReference>
<dbReference type="GO" id="GO:0004764">
    <property type="term" value="F:shikimate 3-dehydrogenase (NADP+) activity"/>
    <property type="evidence" value="ECO:0007669"/>
    <property type="project" value="UniProtKB-UniRule"/>
</dbReference>
<feature type="binding site" evidence="8">
    <location>
        <position position="221"/>
    </location>
    <ligand>
        <name>NADP(+)</name>
        <dbReference type="ChEBI" id="CHEBI:58349"/>
    </ligand>
</feature>
<dbReference type="UniPathway" id="UPA00053">
    <property type="reaction ID" value="UER00087"/>
</dbReference>
<evidence type="ECO:0000259" key="10">
    <source>
        <dbReference type="Pfam" id="PF08501"/>
    </source>
</evidence>
<dbReference type="AlphaFoldDB" id="A0A315EKL3"/>
<dbReference type="CDD" id="cd01065">
    <property type="entry name" value="NAD_bind_Shikimate_DH"/>
    <property type="match status" value="1"/>
</dbReference>
<reference evidence="12 13" key="1">
    <citation type="submission" date="2017-04" db="EMBL/GenBank/DDBJ databases">
        <title>Unexpected and diverse lifestyles within the genus Limnohabitans.</title>
        <authorList>
            <person name="Kasalicky V."/>
            <person name="Mehrshad M."/>
            <person name="Andrei S.-A."/>
            <person name="Salcher M."/>
            <person name="Kratochvilova H."/>
            <person name="Simek K."/>
            <person name="Ghai R."/>
        </authorList>
    </citation>
    <scope>NUCLEOTIDE SEQUENCE [LARGE SCALE GENOMIC DNA]</scope>
    <source>
        <strain evidence="12 13">MWH-C5</strain>
    </source>
</reference>
<keyword evidence="3 8" id="KW-0028">Amino-acid biosynthesis</keyword>
<evidence type="ECO:0000259" key="11">
    <source>
        <dbReference type="Pfam" id="PF18317"/>
    </source>
</evidence>
<feature type="binding site" evidence="8">
    <location>
        <begin position="132"/>
        <end position="136"/>
    </location>
    <ligand>
        <name>NADP(+)</name>
        <dbReference type="ChEBI" id="CHEBI:58349"/>
    </ligand>
</feature>
<dbReference type="HAMAP" id="MF_00222">
    <property type="entry name" value="Shikimate_DH_AroE"/>
    <property type="match status" value="1"/>
</dbReference>
<dbReference type="GO" id="GO:0019632">
    <property type="term" value="P:shikimate metabolic process"/>
    <property type="evidence" value="ECO:0007669"/>
    <property type="project" value="InterPro"/>
</dbReference>
<comment type="subunit">
    <text evidence="8">Homodimer.</text>
</comment>
<comment type="pathway">
    <text evidence="1 8">Metabolic intermediate biosynthesis; chorismate biosynthesis; chorismate from D-erythrose 4-phosphate and phosphoenolpyruvate: step 4/7.</text>
</comment>
<comment type="similarity">
    <text evidence="8">Belongs to the shikimate dehydrogenase family.</text>
</comment>
<evidence type="ECO:0000256" key="2">
    <source>
        <dbReference type="ARBA" id="ARBA00012962"/>
    </source>
</evidence>
<dbReference type="GO" id="GO:0009423">
    <property type="term" value="P:chorismate biosynthetic process"/>
    <property type="evidence" value="ECO:0007669"/>
    <property type="project" value="UniProtKB-UniRule"/>
</dbReference>
<dbReference type="NCBIfam" id="NF001312">
    <property type="entry name" value="PRK00258.1-4"/>
    <property type="match status" value="1"/>
</dbReference>
<evidence type="ECO:0000259" key="9">
    <source>
        <dbReference type="Pfam" id="PF01488"/>
    </source>
</evidence>
<feature type="domain" description="Shikimate dehydrogenase substrate binding N-terminal" evidence="10">
    <location>
        <begin position="10"/>
        <end position="92"/>
    </location>
</feature>
<keyword evidence="13" id="KW-1185">Reference proteome</keyword>
<feature type="binding site" evidence="8">
    <location>
        <position position="251"/>
    </location>
    <ligand>
        <name>shikimate</name>
        <dbReference type="ChEBI" id="CHEBI:36208"/>
    </ligand>
</feature>
<name>A0A315EKL3_9BURK</name>
<dbReference type="NCBIfam" id="TIGR00507">
    <property type="entry name" value="aroE"/>
    <property type="match status" value="1"/>
</dbReference>
<keyword evidence="6 8" id="KW-0057">Aromatic amino acid biosynthesis</keyword>
<feature type="binding site" evidence="8">
    <location>
        <position position="223"/>
    </location>
    <ligand>
        <name>shikimate</name>
        <dbReference type="ChEBI" id="CHEBI:36208"/>
    </ligand>
</feature>
<feature type="active site" description="Proton acceptor" evidence="8">
    <location>
        <position position="69"/>
    </location>
</feature>
<dbReference type="InterPro" id="IPR013708">
    <property type="entry name" value="Shikimate_DH-bd_N"/>
</dbReference>